<dbReference type="Gene3D" id="3.30.565.10">
    <property type="entry name" value="Histidine kinase-like ATPase, C-terminal domain"/>
    <property type="match status" value="1"/>
</dbReference>
<dbReference type="InterPro" id="IPR003594">
    <property type="entry name" value="HATPase_dom"/>
</dbReference>
<keyword evidence="8 11" id="KW-1133">Transmembrane helix</keyword>
<comment type="caution">
    <text evidence="14">The sequence shown here is derived from an EMBL/GenBank/DDBJ whole genome shotgun (WGS) entry which is preliminary data.</text>
</comment>
<dbReference type="EC" id="2.7.13.3" evidence="3"/>
<accession>A0A8J4EFA9</accession>
<evidence type="ECO:0000256" key="2">
    <source>
        <dbReference type="ARBA" id="ARBA00004236"/>
    </source>
</evidence>
<keyword evidence="10 11" id="KW-0472">Membrane</keyword>
<dbReference type="PRINTS" id="PR00344">
    <property type="entry name" value="BCTRLSENSOR"/>
</dbReference>
<comment type="catalytic activity">
    <reaction evidence="1">
        <text>ATP + protein L-histidine = ADP + protein N-phospho-L-histidine.</text>
        <dbReference type="EC" id="2.7.13.3"/>
    </reaction>
</comment>
<dbReference type="SUPFAM" id="SSF158472">
    <property type="entry name" value="HAMP domain-like"/>
    <property type="match status" value="1"/>
</dbReference>
<evidence type="ECO:0000256" key="1">
    <source>
        <dbReference type="ARBA" id="ARBA00000085"/>
    </source>
</evidence>
<keyword evidence="7 14" id="KW-0418">Kinase</keyword>
<dbReference type="InterPro" id="IPR036097">
    <property type="entry name" value="HisK_dim/P_sf"/>
</dbReference>
<feature type="domain" description="HAMP" evidence="13">
    <location>
        <begin position="186"/>
        <end position="238"/>
    </location>
</feature>
<dbReference type="RefSeq" id="WP_203932339.1">
    <property type="nucleotide sequence ID" value="NZ_BOPH01000102.1"/>
</dbReference>
<feature type="transmembrane region" description="Helical" evidence="11">
    <location>
        <begin position="15"/>
        <end position="38"/>
    </location>
</feature>
<dbReference type="CDD" id="cd06225">
    <property type="entry name" value="HAMP"/>
    <property type="match status" value="1"/>
</dbReference>
<protein>
    <recommendedName>
        <fullName evidence="3">histidine kinase</fullName>
        <ecNumber evidence="3">2.7.13.3</ecNumber>
    </recommendedName>
</protein>
<dbReference type="SUPFAM" id="SSF47384">
    <property type="entry name" value="Homodimeric domain of signal transducing histidine kinase"/>
    <property type="match status" value="1"/>
</dbReference>
<dbReference type="CDD" id="cd00082">
    <property type="entry name" value="HisKA"/>
    <property type="match status" value="1"/>
</dbReference>
<dbReference type="GO" id="GO:0005886">
    <property type="term" value="C:plasma membrane"/>
    <property type="evidence" value="ECO:0007669"/>
    <property type="project" value="UniProtKB-SubCell"/>
</dbReference>
<dbReference type="PROSITE" id="PS50885">
    <property type="entry name" value="HAMP"/>
    <property type="match status" value="1"/>
</dbReference>
<dbReference type="InterPro" id="IPR003661">
    <property type="entry name" value="HisK_dim/P_dom"/>
</dbReference>
<evidence type="ECO:0000313" key="14">
    <source>
        <dbReference type="EMBL" id="GIJ72478.1"/>
    </source>
</evidence>
<dbReference type="EMBL" id="BOPH01000102">
    <property type="protein sequence ID" value="GIJ72478.1"/>
    <property type="molecule type" value="Genomic_DNA"/>
</dbReference>
<dbReference type="SMART" id="SM00387">
    <property type="entry name" value="HATPase_c"/>
    <property type="match status" value="1"/>
</dbReference>
<dbReference type="InterPro" id="IPR050428">
    <property type="entry name" value="TCS_sensor_his_kinase"/>
</dbReference>
<dbReference type="GO" id="GO:0000155">
    <property type="term" value="F:phosphorelay sensor kinase activity"/>
    <property type="evidence" value="ECO:0007669"/>
    <property type="project" value="InterPro"/>
</dbReference>
<keyword evidence="15" id="KW-1185">Reference proteome</keyword>
<dbReference type="InterPro" id="IPR036890">
    <property type="entry name" value="HATPase_C_sf"/>
</dbReference>
<dbReference type="SUPFAM" id="SSF55874">
    <property type="entry name" value="ATPase domain of HSP90 chaperone/DNA topoisomerase II/histidine kinase"/>
    <property type="match status" value="1"/>
</dbReference>
<dbReference type="Gene3D" id="1.10.287.130">
    <property type="match status" value="1"/>
</dbReference>
<dbReference type="Pfam" id="PF00672">
    <property type="entry name" value="HAMP"/>
    <property type="match status" value="1"/>
</dbReference>
<evidence type="ECO:0000256" key="8">
    <source>
        <dbReference type="ARBA" id="ARBA00022989"/>
    </source>
</evidence>
<dbReference type="PANTHER" id="PTHR45436">
    <property type="entry name" value="SENSOR HISTIDINE KINASE YKOH"/>
    <property type="match status" value="1"/>
</dbReference>
<evidence type="ECO:0000256" key="4">
    <source>
        <dbReference type="ARBA" id="ARBA00022553"/>
    </source>
</evidence>
<dbReference type="AlphaFoldDB" id="A0A8J4EFA9"/>
<comment type="subcellular location">
    <subcellularLocation>
        <location evidence="2">Cell membrane</location>
    </subcellularLocation>
</comment>
<evidence type="ECO:0000256" key="7">
    <source>
        <dbReference type="ARBA" id="ARBA00022777"/>
    </source>
</evidence>
<dbReference type="PROSITE" id="PS50109">
    <property type="entry name" value="HIS_KIN"/>
    <property type="match status" value="1"/>
</dbReference>
<dbReference type="Proteomes" id="UP000635606">
    <property type="component" value="Unassembled WGS sequence"/>
</dbReference>
<dbReference type="InterPro" id="IPR005467">
    <property type="entry name" value="His_kinase_dom"/>
</dbReference>
<dbReference type="PANTHER" id="PTHR45436:SF5">
    <property type="entry name" value="SENSOR HISTIDINE KINASE TRCS"/>
    <property type="match status" value="1"/>
</dbReference>
<organism evidence="14 15">
    <name type="scientific">Virgisporangium ochraceum</name>
    <dbReference type="NCBI Taxonomy" id="65505"/>
    <lineage>
        <taxon>Bacteria</taxon>
        <taxon>Bacillati</taxon>
        <taxon>Actinomycetota</taxon>
        <taxon>Actinomycetes</taxon>
        <taxon>Micromonosporales</taxon>
        <taxon>Micromonosporaceae</taxon>
        <taxon>Virgisporangium</taxon>
    </lineage>
</organism>
<dbReference type="Pfam" id="PF02518">
    <property type="entry name" value="HATPase_c"/>
    <property type="match status" value="1"/>
</dbReference>
<sequence>MRVTAVGRAGLRTRVTAGFAAGALMLSAVMALVSYQLTRDRLLEERERTVVRAAMADAAVVGDGLRDADAEVADVLGTLDTGDYRRVVVHRDGVWYARNADATIAEAIPRSLQRLVADGRPGVQRFRQNGHPTVVVAVPLSSSAVFYEIGSLSELERTLDVLALSLTAVAVMVAAGGAGLGWYSARRVLRPLGYVADAAERVAAGGYSTRLDPTTEPDLGRLTTSFNHMVDELSARLERDRRFAADVSHELRSPLQTLSAAASVLNRRREHLDERTAVAAQLVAEEVDRFQALVDDLLELARSDQPADRAPVDVVALARQVCAARGLSDALVTVADGTPRTWSLDRRRFVQILDNLLDNAVQYAGGPTAVRVGGDRHVCVVEVDDEGPGVHPADRTTVFDRFFRGRHANSRRRTDGTGLGLAIVAQHAAAHGGRVSVDDRPGGGARFRVDLPAEPA</sequence>
<gene>
    <name evidence="14" type="primary">mtrB</name>
    <name evidence="14" type="ORF">Voc01_073950</name>
</gene>
<evidence type="ECO:0000259" key="13">
    <source>
        <dbReference type="PROSITE" id="PS50885"/>
    </source>
</evidence>
<evidence type="ECO:0000313" key="15">
    <source>
        <dbReference type="Proteomes" id="UP000635606"/>
    </source>
</evidence>
<keyword evidence="4" id="KW-0597">Phosphoprotein</keyword>
<evidence type="ECO:0000256" key="11">
    <source>
        <dbReference type="SAM" id="Phobius"/>
    </source>
</evidence>
<dbReference type="Gene3D" id="6.10.340.10">
    <property type="match status" value="1"/>
</dbReference>
<name>A0A8J4EFA9_9ACTN</name>
<keyword evidence="6 11" id="KW-0812">Transmembrane</keyword>
<reference evidence="14" key="1">
    <citation type="submission" date="2021-01" db="EMBL/GenBank/DDBJ databases">
        <title>Whole genome shotgun sequence of Virgisporangium ochraceum NBRC 16418.</title>
        <authorList>
            <person name="Komaki H."/>
            <person name="Tamura T."/>
        </authorList>
    </citation>
    <scope>NUCLEOTIDE SEQUENCE</scope>
    <source>
        <strain evidence="14">NBRC 16418</strain>
    </source>
</reference>
<evidence type="ECO:0000256" key="5">
    <source>
        <dbReference type="ARBA" id="ARBA00022679"/>
    </source>
</evidence>
<evidence type="ECO:0000256" key="10">
    <source>
        <dbReference type="ARBA" id="ARBA00023136"/>
    </source>
</evidence>
<dbReference type="CDD" id="cd00075">
    <property type="entry name" value="HATPase"/>
    <property type="match status" value="1"/>
</dbReference>
<keyword evidence="5" id="KW-0808">Transferase</keyword>
<dbReference type="InterPro" id="IPR004358">
    <property type="entry name" value="Sig_transdc_His_kin-like_C"/>
</dbReference>
<dbReference type="SMART" id="SM00388">
    <property type="entry name" value="HisKA"/>
    <property type="match status" value="1"/>
</dbReference>
<evidence type="ECO:0000256" key="9">
    <source>
        <dbReference type="ARBA" id="ARBA00023012"/>
    </source>
</evidence>
<feature type="transmembrane region" description="Helical" evidence="11">
    <location>
        <begin position="161"/>
        <end position="183"/>
    </location>
</feature>
<dbReference type="Pfam" id="PF00512">
    <property type="entry name" value="HisKA"/>
    <property type="match status" value="1"/>
</dbReference>
<dbReference type="SMART" id="SM00304">
    <property type="entry name" value="HAMP"/>
    <property type="match status" value="1"/>
</dbReference>
<evidence type="ECO:0000256" key="3">
    <source>
        <dbReference type="ARBA" id="ARBA00012438"/>
    </source>
</evidence>
<evidence type="ECO:0000256" key="6">
    <source>
        <dbReference type="ARBA" id="ARBA00022692"/>
    </source>
</evidence>
<dbReference type="InterPro" id="IPR003660">
    <property type="entry name" value="HAMP_dom"/>
</dbReference>
<proteinExistence type="predicted"/>
<keyword evidence="9" id="KW-0902">Two-component regulatory system</keyword>
<evidence type="ECO:0000259" key="12">
    <source>
        <dbReference type="PROSITE" id="PS50109"/>
    </source>
</evidence>
<feature type="domain" description="Histidine kinase" evidence="12">
    <location>
        <begin position="246"/>
        <end position="455"/>
    </location>
</feature>